<evidence type="ECO:0000256" key="1">
    <source>
        <dbReference type="ARBA" id="ARBA00022485"/>
    </source>
</evidence>
<dbReference type="PANTHER" id="PTHR43498">
    <property type="entry name" value="FERREDOXIN:COB-COM HETERODISULFIDE REDUCTASE SUBUNIT A"/>
    <property type="match status" value="1"/>
</dbReference>
<dbReference type="GeneID" id="78059134"/>
<dbReference type="GO" id="GO:0046872">
    <property type="term" value="F:metal ion binding"/>
    <property type="evidence" value="ECO:0007669"/>
    <property type="project" value="UniProtKB-KW"/>
</dbReference>
<dbReference type="GO" id="GO:0051539">
    <property type="term" value="F:4 iron, 4 sulfur cluster binding"/>
    <property type="evidence" value="ECO:0007669"/>
    <property type="project" value="UniProtKB-KW"/>
</dbReference>
<gene>
    <name evidence="7" type="ORF">M666_00060</name>
</gene>
<dbReference type="Pfam" id="PF12831">
    <property type="entry name" value="FAD_oxidored"/>
    <property type="match status" value="1"/>
</dbReference>
<dbReference type="InterPro" id="IPR039650">
    <property type="entry name" value="HdrA-like"/>
</dbReference>
<organism evidence="7 8">
    <name type="scientific">Cellulophaga baltica 18</name>
    <dbReference type="NCBI Taxonomy" id="1348584"/>
    <lineage>
        <taxon>Bacteria</taxon>
        <taxon>Pseudomonadati</taxon>
        <taxon>Bacteroidota</taxon>
        <taxon>Flavobacteriia</taxon>
        <taxon>Flavobacteriales</taxon>
        <taxon>Flavobacteriaceae</taxon>
        <taxon>Cellulophaga</taxon>
    </lineage>
</organism>
<dbReference type="AlphaFoldDB" id="A0AAU8S2S9"/>
<keyword evidence="5" id="KW-0411">Iron-sulfur</keyword>
<keyword evidence="7" id="KW-0456">Lyase</keyword>
<dbReference type="GO" id="GO:0016491">
    <property type="term" value="F:oxidoreductase activity"/>
    <property type="evidence" value="ECO:0007669"/>
    <property type="project" value="UniProtKB-KW"/>
</dbReference>
<dbReference type="GO" id="GO:0016829">
    <property type="term" value="F:lyase activity"/>
    <property type="evidence" value="ECO:0007669"/>
    <property type="project" value="UniProtKB-KW"/>
</dbReference>
<dbReference type="Proteomes" id="UP000030786">
    <property type="component" value="Chromosome"/>
</dbReference>
<evidence type="ECO:0000313" key="8">
    <source>
        <dbReference type="Proteomes" id="UP000030786"/>
    </source>
</evidence>
<evidence type="ECO:0000256" key="6">
    <source>
        <dbReference type="SAM" id="SignalP"/>
    </source>
</evidence>
<feature type="signal peptide" evidence="6">
    <location>
        <begin position="1"/>
        <end position="21"/>
    </location>
</feature>
<evidence type="ECO:0000313" key="7">
    <source>
        <dbReference type="EMBL" id="AIZ43604.1"/>
    </source>
</evidence>
<dbReference type="KEGG" id="cbat:M666_00060"/>
<keyword evidence="6" id="KW-0732">Signal</keyword>
<keyword evidence="3" id="KW-0560">Oxidoreductase</keyword>
<keyword evidence="1" id="KW-0004">4Fe-4S</keyword>
<dbReference type="EMBL" id="CP009976">
    <property type="protein sequence ID" value="AIZ43604.1"/>
    <property type="molecule type" value="Genomic_DNA"/>
</dbReference>
<feature type="chain" id="PRO_5043964348" evidence="6">
    <location>
        <begin position="22"/>
        <end position="554"/>
    </location>
</feature>
<reference evidence="7 8" key="1">
    <citation type="journal article" date="2014" name="Environ. Microbiol.">
        <title>Contrasting genomic patterns and infection strategies of two co-existing Bacteroidetes podovirus genera.</title>
        <authorList>
            <person name="Holmfeldt K."/>
            <person name="Howard-Varona C."/>
            <person name="Solonenko N."/>
            <person name="Sullivan M.B."/>
        </authorList>
    </citation>
    <scope>NUCLEOTIDE SEQUENCE [LARGE SCALE GENOMIC DNA]</scope>
    <source>
        <strain evidence="7 8">18</strain>
    </source>
</reference>
<dbReference type="InterPro" id="IPR036188">
    <property type="entry name" value="FAD/NAD-bd_sf"/>
</dbReference>
<name>A0AAU8S2S9_9FLAO</name>
<dbReference type="SUPFAM" id="SSF51905">
    <property type="entry name" value="FAD/NAD(P)-binding domain"/>
    <property type="match status" value="1"/>
</dbReference>
<accession>A0AAU8S2S9</accession>
<keyword evidence="4" id="KW-0408">Iron</keyword>
<proteinExistence type="predicted"/>
<dbReference type="PANTHER" id="PTHR43498:SF1">
    <property type="entry name" value="COB--COM HETERODISULFIDE REDUCTASE IRON-SULFUR SUBUNIT A"/>
    <property type="match status" value="1"/>
</dbReference>
<keyword evidence="2" id="KW-0479">Metal-binding</keyword>
<evidence type="ECO:0000256" key="5">
    <source>
        <dbReference type="ARBA" id="ARBA00023014"/>
    </source>
</evidence>
<evidence type="ECO:0000256" key="2">
    <source>
        <dbReference type="ARBA" id="ARBA00022723"/>
    </source>
</evidence>
<evidence type="ECO:0000256" key="4">
    <source>
        <dbReference type="ARBA" id="ARBA00023004"/>
    </source>
</evidence>
<sequence>MKKSSLLFFVLFVSFSSFLSANDTPKTYKADVIIYGGTSAAIASAIQLKRMGKSVLVVCPEKHIGGLSSSGLGFTDLGNKRVIGGISKEFYEEVYAHYQNKEAWNWQPKTDYGNIAQGTTAIDDDLKTMWTFEPHVAENIFENFVKENQIEILRDKWLDRESGVKMEKGKIVSITMLDGTTYKAKIFIDATYEGDLMAAAGVKYHVGREANSVYNEKWNGVQKEEFHHSHNFGDRKISPYVIPGDPTSGILPRISTEDPGEQGSGDHRVQAYNYRLCTTNAEGNVVPFEKPENYDPAQYELLRRVFESGRYSMFGGGKIPNMKRDVNNVGPFSSDNIGMNYEYPEASYEKRKEILDEHIAYHKGLLYFWGHDESVPERFRTSIKKWGLAKDEFADNGHWPYQIYVREARRMIGKFVMTENEILGKNKVNQSIGMGSYTMDSHNAQRYITKEGYVQNEGDLGIDAEEPYQIHLGTILPKEEECKNLLVPAAVSSSHIAFGSIRMEPVFMILGQSAGTLAGLALEDNKNLHDISYGTLRKVLQKDGQVLEFSTPKD</sequence>
<evidence type="ECO:0000256" key="3">
    <source>
        <dbReference type="ARBA" id="ARBA00023002"/>
    </source>
</evidence>
<protein>
    <submittedName>
        <fullName evidence="7">Xanthan lyase</fullName>
    </submittedName>
</protein>
<dbReference type="RefSeq" id="WP_029445475.1">
    <property type="nucleotide sequence ID" value="NZ_CP009976.1"/>
</dbReference>